<evidence type="ECO:0000256" key="3">
    <source>
        <dbReference type="ARBA" id="ARBA00023242"/>
    </source>
</evidence>
<feature type="domain" description="HTH myb-type" evidence="6">
    <location>
        <begin position="1234"/>
        <end position="1287"/>
    </location>
</feature>
<dbReference type="Pfam" id="PF13921">
    <property type="entry name" value="Myb_DNA-bind_6"/>
    <property type="match status" value="1"/>
</dbReference>
<feature type="compositionally biased region" description="Pro residues" evidence="4">
    <location>
        <begin position="409"/>
        <end position="427"/>
    </location>
</feature>
<feature type="compositionally biased region" description="Basic and acidic residues" evidence="4">
    <location>
        <begin position="251"/>
        <end position="267"/>
    </location>
</feature>
<feature type="compositionally biased region" description="Acidic residues" evidence="4">
    <location>
        <begin position="800"/>
        <end position="816"/>
    </location>
</feature>
<feature type="region of interest" description="Disordered" evidence="4">
    <location>
        <begin position="237"/>
        <end position="300"/>
    </location>
</feature>
<organism evidence="7 8">
    <name type="scientific">Verticillium longisporum</name>
    <name type="common">Verticillium dahliae var. longisporum</name>
    <dbReference type="NCBI Taxonomy" id="100787"/>
    <lineage>
        <taxon>Eukaryota</taxon>
        <taxon>Fungi</taxon>
        <taxon>Dikarya</taxon>
        <taxon>Ascomycota</taxon>
        <taxon>Pezizomycotina</taxon>
        <taxon>Sordariomycetes</taxon>
        <taxon>Hypocreomycetidae</taxon>
        <taxon>Glomerellales</taxon>
        <taxon>Plectosphaerellaceae</taxon>
        <taxon>Verticillium</taxon>
    </lineage>
</organism>
<reference evidence="7 8" key="1">
    <citation type="submission" date="2015-05" db="EMBL/GenBank/DDBJ databases">
        <authorList>
            <person name="Wang D.B."/>
            <person name="Wang M."/>
        </authorList>
    </citation>
    <scope>NUCLEOTIDE SEQUENCE [LARGE SCALE GENOMIC DNA]</scope>
    <source>
        <strain evidence="7">VL1</strain>
    </source>
</reference>
<dbReference type="GO" id="GO:0000976">
    <property type="term" value="F:transcription cis-regulatory region binding"/>
    <property type="evidence" value="ECO:0007669"/>
    <property type="project" value="TreeGrafter"/>
</dbReference>
<feature type="compositionally biased region" description="Basic and acidic residues" evidence="4">
    <location>
        <begin position="721"/>
        <end position="742"/>
    </location>
</feature>
<feature type="domain" description="Myb-like" evidence="5">
    <location>
        <begin position="1286"/>
        <end position="1352"/>
    </location>
</feature>
<gene>
    <name evidence="7" type="ORF">BN1708_013884</name>
</gene>
<feature type="compositionally biased region" description="Low complexity" evidence="4">
    <location>
        <begin position="955"/>
        <end position="970"/>
    </location>
</feature>
<feature type="compositionally biased region" description="Polar residues" evidence="4">
    <location>
        <begin position="831"/>
        <end position="847"/>
    </location>
</feature>
<evidence type="ECO:0008006" key="9">
    <source>
        <dbReference type="Google" id="ProtNLM"/>
    </source>
</evidence>
<keyword evidence="8" id="KW-1185">Reference proteome</keyword>
<evidence type="ECO:0000259" key="5">
    <source>
        <dbReference type="PROSITE" id="PS50090"/>
    </source>
</evidence>
<accession>A0A0G4LQD2</accession>
<evidence type="ECO:0000256" key="2">
    <source>
        <dbReference type="ARBA" id="ARBA00023125"/>
    </source>
</evidence>
<dbReference type="GO" id="GO:0003700">
    <property type="term" value="F:DNA-binding transcription factor activity"/>
    <property type="evidence" value="ECO:0007669"/>
    <property type="project" value="TreeGrafter"/>
</dbReference>
<feature type="compositionally biased region" description="Low complexity" evidence="4">
    <location>
        <begin position="1122"/>
        <end position="1136"/>
    </location>
</feature>
<dbReference type="PANTHER" id="PTHR46380">
    <property type="entry name" value="CYCLIN-D-BINDING MYB-LIKE TRANSCRIPTION FACTOR 1"/>
    <property type="match status" value="1"/>
</dbReference>
<dbReference type="PANTHER" id="PTHR46380:SF2">
    <property type="entry name" value="CYCLIN-D-BINDING MYB-LIKE TRANSCRIPTION FACTOR 1"/>
    <property type="match status" value="1"/>
</dbReference>
<proteinExistence type="predicted"/>
<feature type="domain" description="Myb-like" evidence="5">
    <location>
        <begin position="1234"/>
        <end position="1283"/>
    </location>
</feature>
<protein>
    <recommendedName>
        <fullName evidence="9">Myb-like domain-containing protein</fullName>
    </recommendedName>
</protein>
<dbReference type="PROSITE" id="PS51294">
    <property type="entry name" value="HTH_MYB"/>
    <property type="match status" value="1"/>
</dbReference>
<comment type="subcellular location">
    <subcellularLocation>
        <location evidence="1">Nucleus</location>
    </subcellularLocation>
</comment>
<dbReference type="InterPro" id="IPR009057">
    <property type="entry name" value="Homeodomain-like_sf"/>
</dbReference>
<dbReference type="Gene3D" id="1.10.10.60">
    <property type="entry name" value="Homeodomain-like"/>
    <property type="match status" value="2"/>
</dbReference>
<feature type="region of interest" description="Disordered" evidence="4">
    <location>
        <begin position="72"/>
        <end position="139"/>
    </location>
</feature>
<dbReference type="PROSITE" id="PS50090">
    <property type="entry name" value="MYB_LIKE"/>
    <property type="match status" value="2"/>
</dbReference>
<dbReference type="InterPro" id="IPR051651">
    <property type="entry name" value="DMTF1_DNA-bind_reg"/>
</dbReference>
<dbReference type="CDD" id="cd00167">
    <property type="entry name" value="SANT"/>
    <property type="match status" value="2"/>
</dbReference>
<feature type="region of interest" description="Disordered" evidence="4">
    <location>
        <begin position="715"/>
        <end position="1158"/>
    </location>
</feature>
<keyword evidence="3" id="KW-0539">Nucleus</keyword>
<dbReference type="SMART" id="SM00717">
    <property type="entry name" value="SANT"/>
    <property type="match status" value="2"/>
</dbReference>
<feature type="compositionally biased region" description="Low complexity" evidence="4">
    <location>
        <begin position="1145"/>
        <end position="1155"/>
    </location>
</feature>
<keyword evidence="2" id="KW-0238">DNA-binding</keyword>
<evidence type="ECO:0000256" key="1">
    <source>
        <dbReference type="ARBA" id="ARBA00004123"/>
    </source>
</evidence>
<dbReference type="InterPro" id="IPR017930">
    <property type="entry name" value="Myb_dom"/>
</dbReference>
<feature type="compositionally biased region" description="Polar residues" evidence="4">
    <location>
        <begin position="355"/>
        <end position="374"/>
    </location>
</feature>
<evidence type="ECO:0000313" key="8">
    <source>
        <dbReference type="Proteomes" id="UP000044602"/>
    </source>
</evidence>
<feature type="non-terminal residue" evidence="7">
    <location>
        <position position="1"/>
    </location>
</feature>
<evidence type="ECO:0000256" key="4">
    <source>
        <dbReference type="SAM" id="MobiDB-lite"/>
    </source>
</evidence>
<feature type="region of interest" description="Disordered" evidence="4">
    <location>
        <begin position="317"/>
        <end position="449"/>
    </location>
</feature>
<dbReference type="Proteomes" id="UP000044602">
    <property type="component" value="Unassembled WGS sequence"/>
</dbReference>
<dbReference type="EMBL" id="CVQH01016780">
    <property type="protein sequence ID" value="CRK24216.1"/>
    <property type="molecule type" value="Genomic_DNA"/>
</dbReference>
<feature type="compositionally biased region" description="Polar residues" evidence="4">
    <location>
        <begin position="640"/>
        <end position="649"/>
    </location>
</feature>
<dbReference type="GO" id="GO:0005634">
    <property type="term" value="C:nucleus"/>
    <property type="evidence" value="ECO:0007669"/>
    <property type="project" value="UniProtKB-SubCell"/>
</dbReference>
<evidence type="ECO:0000259" key="6">
    <source>
        <dbReference type="PROSITE" id="PS51294"/>
    </source>
</evidence>
<feature type="region of interest" description="Disordered" evidence="4">
    <location>
        <begin position="635"/>
        <end position="667"/>
    </location>
</feature>
<dbReference type="InterPro" id="IPR001005">
    <property type="entry name" value="SANT/Myb"/>
</dbReference>
<feature type="compositionally biased region" description="Polar residues" evidence="4">
    <location>
        <begin position="1077"/>
        <end position="1093"/>
    </location>
</feature>
<dbReference type="STRING" id="100787.A0A0G4LQD2"/>
<sequence>ALSFGSSNLDEYMMFWASFLHSLIESADHERFILIPKIPASAMYLTPQTPSPQSPIQKPKLNLKPIAKPVVKGPRTRARNPGPSKLNIITSAVSDDEPEKEETQGAHEISVNPSKPDGRPQEELCTTQIPTPEKHSSLTDSLLRTLRPTSPTLSAGHHLSDQTHFVDITAVPAPLRLLGPKRNNPLPRDIQALSTAIHEDVSRDSDAASTRSNDSAVTILRNGKPIHLRNAAFSVEQPKERGTTVTSTMAEPERKGCNEGHQTEEGKSGNTDFPEEAIGQLAPDAGPMIPPVSSDMDRPTSLIIPPALQQYFDELTEKHKSSKDKAQSPTPSPKSRDITSVEESIVAKDVPISDQGKTASVATDVQSRSGQGKPSASASSSTSNTGAKPRKSKPTRPVRFPKINVADWGPPPTPPPNKPLPALPNRPPNRRFMASPSTPLPTVPHTGRPMAAVAPASSVSPVIPKQALVKSLSEAPLRQPSPRNQTQITDFFQSAGEVRVQRHRTKNQPISVDAKDVNMTEFEGPSPSSVVQGLQRRINELEDAAKVQVKERTGGGPTIQSLATPVKVQTNKSFEDEEEEEDSIMVVRVEDFTYRPPTANPAKTQPPMSILGGGIYSDPQPFRNMAVVNTCSAYDHRPQNGHQEITPKSQIPIRATPTLSFGPLDAKCSPPGLVEKQSIGQMRSVLPAPSLYQTSSESRSTPSALPTQRQTFQMSFDQESDSDRESSIEGDNRILPRAELTTDVKPAARSARTRFDPPLPAYGGEGQEFQSQESGDESDNSDYTPPVLRTFSSLNPPSYSDDDENDDDDDEEEQEQDNSQRAEEQLLNGYNMYQPTQHSLTADQNLKYSIPPIPSQDELPQPIYSSEDEDRPLDKYAILAAASKERTPEPIDGLPGPDEDVDAPPSAQPREDIDTAIKRSSPTTPLSLLRKATKRNLTHSEKERRADKKRLKTKAAPAVAVGASFAAENAGMNGDVLDDSTPSDPDFDDDPVTETTPSKQAKRPQATPVLATTPASQKRKQQSKPTFALASQRKPLKTYRLKSSSIRSDPYIEDDSENGSGNGGDKTNGEHAASPTAEASGQTMEQSKLSSSAQKERDATSRKVAMGNGNVKARNSKAASGSTPTPRRSTQTPTSTRKTKKRASQPNTPTTPQNPLNRVFNKDDLLRITQAIESFGAQHKLTQVEINDMIQERFGAGRHSFNEVLDTLWNTIFSVCPGKTRQKTIDYCRKNFHNFKARGGNWTVEEDEDLAMLVEQHGKQWTKLSKELNRHPEDIRDRYRNYVICGQNLDRSGWTDDEERLLLRFVEEAREALRGPLRTRPIESTIDWQKISDAFGRSRSRLQCFTKWKRLQGE</sequence>
<dbReference type="SUPFAM" id="SSF46689">
    <property type="entry name" value="Homeodomain-like"/>
    <property type="match status" value="2"/>
</dbReference>
<feature type="compositionally biased region" description="Basic and acidic residues" evidence="4">
    <location>
        <begin position="317"/>
        <end position="326"/>
    </location>
</feature>
<name>A0A0G4LQD2_VERLO</name>
<evidence type="ECO:0000313" key="7">
    <source>
        <dbReference type="EMBL" id="CRK24216.1"/>
    </source>
</evidence>